<evidence type="ECO:0000313" key="1">
    <source>
        <dbReference type="EMBL" id="CAF2055882.1"/>
    </source>
</evidence>
<evidence type="ECO:0000313" key="6">
    <source>
        <dbReference type="Proteomes" id="UP000663866"/>
    </source>
</evidence>
<evidence type="ECO:0000313" key="4">
    <source>
        <dbReference type="EMBL" id="CAF4159945.1"/>
    </source>
</evidence>
<dbReference type="EMBL" id="CAJOBG010003956">
    <property type="protein sequence ID" value="CAF4088600.1"/>
    <property type="molecule type" value="Genomic_DNA"/>
</dbReference>
<keyword evidence="6" id="KW-1185">Reference proteome</keyword>
<dbReference type="AlphaFoldDB" id="A0A816Q632"/>
<dbReference type="EMBL" id="CAJNRG010019003">
    <property type="protein sequence ID" value="CAF2267623.1"/>
    <property type="molecule type" value="Genomic_DNA"/>
</dbReference>
<gene>
    <name evidence="3" type="ORF">OVN521_LOCUS20222</name>
    <name evidence="4" type="ORF">UXM345_LOCUS25631</name>
    <name evidence="1" type="ORF">WKI299_LOCUS11197</name>
    <name evidence="2" type="ORF">XDN619_LOCUS36817</name>
</gene>
<dbReference type="EMBL" id="CAJNRF010004072">
    <property type="protein sequence ID" value="CAF2055882.1"/>
    <property type="molecule type" value="Genomic_DNA"/>
</dbReference>
<protein>
    <submittedName>
        <fullName evidence="1">Uncharacterized protein</fullName>
    </submittedName>
</protein>
<comment type="caution">
    <text evidence="1">The sequence shown here is derived from an EMBL/GenBank/DDBJ whole genome shotgun (WGS) entry which is preliminary data.</text>
</comment>
<accession>A0A816Q632</accession>
<evidence type="ECO:0000313" key="2">
    <source>
        <dbReference type="EMBL" id="CAF2267623.1"/>
    </source>
</evidence>
<dbReference type="Proteomes" id="UP000663887">
    <property type="component" value="Unassembled WGS sequence"/>
</dbReference>
<name>A0A816Q632_9BILA</name>
<evidence type="ECO:0000313" key="5">
    <source>
        <dbReference type="Proteomes" id="UP000663856"/>
    </source>
</evidence>
<reference evidence="1" key="1">
    <citation type="submission" date="2021-02" db="EMBL/GenBank/DDBJ databases">
        <authorList>
            <person name="Nowell W R."/>
        </authorList>
    </citation>
    <scope>NUCLEOTIDE SEQUENCE</scope>
</reference>
<dbReference type="Proteomes" id="UP000663866">
    <property type="component" value="Unassembled WGS sequence"/>
</dbReference>
<organism evidence="1 5">
    <name type="scientific">Rotaria magnacalcarata</name>
    <dbReference type="NCBI Taxonomy" id="392030"/>
    <lineage>
        <taxon>Eukaryota</taxon>
        <taxon>Metazoa</taxon>
        <taxon>Spiralia</taxon>
        <taxon>Gnathifera</taxon>
        <taxon>Rotifera</taxon>
        <taxon>Eurotatoria</taxon>
        <taxon>Bdelloidea</taxon>
        <taxon>Philodinida</taxon>
        <taxon>Philodinidae</taxon>
        <taxon>Rotaria</taxon>
    </lineage>
</organism>
<dbReference type="Proteomes" id="UP000663842">
    <property type="component" value="Unassembled WGS sequence"/>
</dbReference>
<proteinExistence type="predicted"/>
<dbReference type="EMBL" id="CAJOBF010004988">
    <property type="protein sequence ID" value="CAF4159945.1"/>
    <property type="molecule type" value="Genomic_DNA"/>
</dbReference>
<sequence>MGTKQYLKGELHIRSQHRRLCKDGGVDVGTSFTICDLVSKAGDCDCKIGTRSSSIGDGTLVMKFMVLAIFSSENIWLGRRGCLDSGLDSCSLTHCIIASRSYMCPCIDIAGT</sequence>
<dbReference type="Proteomes" id="UP000663856">
    <property type="component" value="Unassembled WGS sequence"/>
</dbReference>
<evidence type="ECO:0000313" key="3">
    <source>
        <dbReference type="EMBL" id="CAF4088600.1"/>
    </source>
</evidence>